<evidence type="ECO:0000313" key="3">
    <source>
        <dbReference type="EMBL" id="KIY97216.1"/>
    </source>
</evidence>
<dbReference type="Pfam" id="PF00498">
    <property type="entry name" value="FHA"/>
    <property type="match status" value="1"/>
</dbReference>
<evidence type="ECO:0000256" key="1">
    <source>
        <dbReference type="SAM" id="MobiDB-lite"/>
    </source>
</evidence>
<feature type="compositionally biased region" description="Gly residues" evidence="1">
    <location>
        <begin position="411"/>
        <end position="424"/>
    </location>
</feature>
<dbReference type="PANTHER" id="PTHR23308">
    <property type="entry name" value="NUCLEAR INHIBITOR OF PROTEIN PHOSPHATASE-1"/>
    <property type="match status" value="1"/>
</dbReference>
<evidence type="ECO:0000259" key="2">
    <source>
        <dbReference type="PROSITE" id="PS50006"/>
    </source>
</evidence>
<dbReference type="Proteomes" id="UP000054498">
    <property type="component" value="Unassembled WGS sequence"/>
</dbReference>
<feature type="compositionally biased region" description="Low complexity" evidence="1">
    <location>
        <begin position="453"/>
        <end position="470"/>
    </location>
</feature>
<evidence type="ECO:0000313" key="4">
    <source>
        <dbReference type="Proteomes" id="UP000054498"/>
    </source>
</evidence>
<dbReference type="SUPFAM" id="SSF49879">
    <property type="entry name" value="SMAD/FHA domain"/>
    <property type="match status" value="1"/>
</dbReference>
<keyword evidence="4" id="KW-1185">Reference proteome</keyword>
<dbReference type="Gene3D" id="2.60.200.20">
    <property type="match status" value="1"/>
</dbReference>
<dbReference type="EMBL" id="KK102661">
    <property type="protein sequence ID" value="KIY97216.1"/>
    <property type="molecule type" value="Genomic_DNA"/>
</dbReference>
<proteinExistence type="predicted"/>
<dbReference type="GeneID" id="25727938"/>
<dbReference type="RefSeq" id="XP_013896236.1">
    <property type="nucleotide sequence ID" value="XM_014040782.1"/>
</dbReference>
<dbReference type="OrthoDB" id="444265at2759"/>
<dbReference type="InterPro" id="IPR050923">
    <property type="entry name" value="Cell_Proc_Reg/RNA_Proc"/>
</dbReference>
<gene>
    <name evidence="3" type="ORF">MNEG_10745</name>
</gene>
<feature type="compositionally biased region" description="Low complexity" evidence="1">
    <location>
        <begin position="364"/>
        <end position="374"/>
    </location>
</feature>
<dbReference type="SMART" id="SM00240">
    <property type="entry name" value="FHA"/>
    <property type="match status" value="1"/>
</dbReference>
<feature type="domain" description="FHA" evidence="2">
    <location>
        <begin position="132"/>
        <end position="183"/>
    </location>
</feature>
<dbReference type="InterPro" id="IPR000253">
    <property type="entry name" value="FHA_dom"/>
</dbReference>
<dbReference type="InterPro" id="IPR008984">
    <property type="entry name" value="SMAD_FHA_dom_sf"/>
</dbReference>
<name>A0A0D2M7Y6_9CHLO</name>
<feature type="compositionally biased region" description="Low complexity" evidence="1">
    <location>
        <begin position="54"/>
        <end position="91"/>
    </location>
</feature>
<dbReference type="AlphaFoldDB" id="A0A0D2M7Y6"/>
<accession>A0A0D2M7Y6</accession>
<feature type="region of interest" description="Disordered" evidence="1">
    <location>
        <begin position="54"/>
        <end position="98"/>
    </location>
</feature>
<organism evidence="3 4">
    <name type="scientific">Monoraphidium neglectum</name>
    <dbReference type="NCBI Taxonomy" id="145388"/>
    <lineage>
        <taxon>Eukaryota</taxon>
        <taxon>Viridiplantae</taxon>
        <taxon>Chlorophyta</taxon>
        <taxon>core chlorophytes</taxon>
        <taxon>Chlorophyceae</taxon>
        <taxon>CS clade</taxon>
        <taxon>Sphaeropleales</taxon>
        <taxon>Selenastraceae</taxon>
        <taxon>Monoraphidium</taxon>
    </lineage>
</organism>
<feature type="region of interest" description="Disordered" evidence="1">
    <location>
        <begin position="352"/>
        <end position="470"/>
    </location>
</feature>
<protein>
    <recommendedName>
        <fullName evidence="2">FHA domain-containing protein</fullName>
    </recommendedName>
</protein>
<sequence length="470" mass="48827">MNPPPVRSDAKSRIAAAAAAAAASVTPGQRDRAIQQAVLAVQSDRAAAVVDAAAAAGDSEGGTARAVGGADAAAAPPRGGSSSAGVGAAPAPYEPPEWGGPPEGFDYRVEVLKNGQQLEERPVGGGGGSGHHTFGRSPAADFVLEHPSASRLHAVLQFNASSGEAFLFDCGSTHGTFLNRQRLKPGAHVPLRVGDTFRFGQSSRMYLLAGPASLMPEEGLSRQQRRQLAALEAAQKARDRDEEKAKQQMAAAIGGGGGGEVSWGMGDEDDGATAVEGGEVDWRKWLAKNAPTEKQQKLLDRIRKREWKVSNLRAENDKIKAKEAQEGGLTPGQAATLVRNERAMDALTSELEDLEEEMGDSVTAAVKGRAAAKAGAEDKAKAQKRKRRADNDDEYANASSDDDDFYDRTKAGGGGGKGKPGGAGAKRAAVGAKGAKEEAAAVETAESLHNKRWAQGEAGERGWAGAAPEL</sequence>
<feature type="compositionally biased region" description="Acidic residues" evidence="1">
    <location>
        <begin position="391"/>
        <end position="405"/>
    </location>
</feature>
<dbReference type="PROSITE" id="PS50006">
    <property type="entry name" value="FHA_DOMAIN"/>
    <property type="match status" value="1"/>
</dbReference>
<dbReference type="CDD" id="cd22677">
    <property type="entry name" value="FHA_Kanadaptin"/>
    <property type="match status" value="1"/>
</dbReference>
<dbReference type="KEGG" id="mng:MNEG_10745"/>
<reference evidence="3 4" key="1">
    <citation type="journal article" date="2013" name="BMC Genomics">
        <title>Reconstruction of the lipid metabolism for the microalga Monoraphidium neglectum from its genome sequence reveals characteristics suitable for biofuel production.</title>
        <authorList>
            <person name="Bogen C."/>
            <person name="Al-Dilaimi A."/>
            <person name="Albersmeier A."/>
            <person name="Wichmann J."/>
            <person name="Grundmann M."/>
            <person name="Rupp O."/>
            <person name="Lauersen K.J."/>
            <person name="Blifernez-Klassen O."/>
            <person name="Kalinowski J."/>
            <person name="Goesmann A."/>
            <person name="Mussgnug J.H."/>
            <person name="Kruse O."/>
        </authorList>
    </citation>
    <scope>NUCLEOTIDE SEQUENCE [LARGE SCALE GENOMIC DNA]</scope>
    <source>
        <strain evidence="3 4">SAG 48.87</strain>
    </source>
</reference>